<keyword evidence="5 11" id="KW-0732">Signal</keyword>
<dbReference type="GO" id="GO:0009986">
    <property type="term" value="C:cell surface"/>
    <property type="evidence" value="ECO:0007669"/>
    <property type="project" value="TreeGrafter"/>
</dbReference>
<keyword evidence="3" id="KW-0134">Cell wall</keyword>
<evidence type="ECO:0000256" key="7">
    <source>
        <dbReference type="ARBA" id="ARBA00023277"/>
    </source>
</evidence>
<evidence type="ECO:0000313" key="12">
    <source>
        <dbReference type="EMBL" id="CAF9915830.1"/>
    </source>
</evidence>
<evidence type="ECO:0000256" key="9">
    <source>
        <dbReference type="ARBA" id="ARBA00023316"/>
    </source>
</evidence>
<comment type="caution">
    <text evidence="12">The sequence shown here is derived from an EMBL/GenBank/DDBJ whole genome shotgun (WGS) entry which is preliminary data.</text>
</comment>
<name>A0A8H3IHG3_9LECA</name>
<accession>A0A8H3IHG3</accession>
<dbReference type="GO" id="GO:0031505">
    <property type="term" value="P:fungal-type cell wall organization"/>
    <property type="evidence" value="ECO:0007669"/>
    <property type="project" value="TreeGrafter"/>
</dbReference>
<dbReference type="InterPro" id="IPR051526">
    <property type="entry name" value="Beta-Glucosidase_SUN"/>
</dbReference>
<keyword evidence="6" id="KW-0378">Hydrolase</keyword>
<dbReference type="GO" id="GO:0016798">
    <property type="term" value="F:hydrolase activity, acting on glycosyl bonds"/>
    <property type="evidence" value="ECO:0007669"/>
    <property type="project" value="UniProtKB-KW"/>
</dbReference>
<sequence length="451" mass="47196">MKFLAKAFLVLGVVGATVSAAATPYGRHQHARFHQHAGRSVETVVVNDIAIKYVFEGKEVPHNEVCEGLINGTFIWTSDIGDKPKCDTSAPSVIQSMSTIFPSAAISASANALVQETPISSSTSSSATSSVSSSAANSNVQGNTDFLSLLQKNPGVNQVFPDGQLPCKFSSLQQYGAVPLDYLGLGGFTAIVAAEIIGGSITGLTDLSTGGNENYFSYSCPEGYMKAQWPTQDSGQTVGGVLCQDGAFHLTNPNSNTLCTPGAGSVQLDSNINKVISICNTDYPATESETVPTRVAPNGSAKLAITDSGTYFKHGPNHDMTSAEYYLNPAGYDVEEACQWDSNNGQGIGNWAPVNLGLGTDSTGNMAYIGLFSAEQVLHDPASPGKPMNLNYNVKVNAGGQTCEYRVENAQGNFYMNGVLEGYLGQTFHGGSVPGVTCAAPANSGITITFS</sequence>
<proteinExistence type="inferred from homology"/>
<dbReference type="EMBL" id="CAJPDQ010000010">
    <property type="protein sequence ID" value="CAF9915830.1"/>
    <property type="molecule type" value="Genomic_DNA"/>
</dbReference>
<keyword evidence="13" id="KW-1185">Reference proteome</keyword>
<keyword evidence="7" id="KW-0119">Carbohydrate metabolism</keyword>
<evidence type="ECO:0000256" key="11">
    <source>
        <dbReference type="SAM" id="SignalP"/>
    </source>
</evidence>
<evidence type="ECO:0000256" key="1">
    <source>
        <dbReference type="ARBA" id="ARBA00004191"/>
    </source>
</evidence>
<dbReference type="GO" id="GO:0009277">
    <property type="term" value="C:fungal-type cell wall"/>
    <property type="evidence" value="ECO:0007669"/>
    <property type="project" value="TreeGrafter"/>
</dbReference>
<evidence type="ECO:0000256" key="2">
    <source>
        <dbReference type="ARBA" id="ARBA00010579"/>
    </source>
</evidence>
<evidence type="ECO:0000256" key="8">
    <source>
        <dbReference type="ARBA" id="ARBA00023295"/>
    </source>
</evidence>
<dbReference type="GO" id="GO:0000272">
    <property type="term" value="P:polysaccharide catabolic process"/>
    <property type="evidence" value="ECO:0007669"/>
    <property type="project" value="UniProtKB-KW"/>
</dbReference>
<dbReference type="Pfam" id="PF03856">
    <property type="entry name" value="SUN"/>
    <property type="match status" value="1"/>
</dbReference>
<gene>
    <name evidence="12" type="ORF">GOMPHAMPRED_000863</name>
</gene>
<evidence type="ECO:0000256" key="10">
    <source>
        <dbReference type="ARBA" id="ARBA00023326"/>
    </source>
</evidence>
<evidence type="ECO:0000256" key="6">
    <source>
        <dbReference type="ARBA" id="ARBA00022801"/>
    </source>
</evidence>
<evidence type="ECO:0000256" key="5">
    <source>
        <dbReference type="ARBA" id="ARBA00022729"/>
    </source>
</evidence>
<feature type="chain" id="PRO_5034033244" evidence="11">
    <location>
        <begin position="21"/>
        <end position="451"/>
    </location>
</feature>
<reference evidence="12" key="1">
    <citation type="submission" date="2021-03" db="EMBL/GenBank/DDBJ databases">
        <authorList>
            <person name="Tagirdzhanova G."/>
        </authorList>
    </citation>
    <scope>NUCLEOTIDE SEQUENCE</scope>
</reference>
<keyword evidence="4" id="KW-0964">Secreted</keyword>
<comment type="subcellular location">
    <subcellularLocation>
        <location evidence="1">Secreted</location>
        <location evidence="1">Cell wall</location>
    </subcellularLocation>
</comment>
<dbReference type="AlphaFoldDB" id="A0A8H3IHG3"/>
<keyword evidence="10" id="KW-0624">Polysaccharide degradation</keyword>
<dbReference type="PANTHER" id="PTHR31316">
    <property type="entry name" value="BETA-GLUCOSIDASE-LIKE PROTEIN NCA3, MITOCHONDRIAL-RELATED"/>
    <property type="match status" value="1"/>
</dbReference>
<keyword evidence="8" id="KW-0326">Glycosidase</keyword>
<evidence type="ECO:0000256" key="4">
    <source>
        <dbReference type="ARBA" id="ARBA00022525"/>
    </source>
</evidence>
<dbReference type="Proteomes" id="UP000664169">
    <property type="component" value="Unassembled WGS sequence"/>
</dbReference>
<evidence type="ECO:0000313" key="13">
    <source>
        <dbReference type="Proteomes" id="UP000664169"/>
    </source>
</evidence>
<protein>
    <submittedName>
        <fullName evidence="12">Uncharacterized protein</fullName>
    </submittedName>
</protein>
<dbReference type="InterPro" id="IPR005556">
    <property type="entry name" value="SUN"/>
</dbReference>
<comment type="similarity">
    <text evidence="2">Belongs to the SUN family.</text>
</comment>
<organism evidence="12 13">
    <name type="scientific">Gomphillus americanus</name>
    <dbReference type="NCBI Taxonomy" id="1940652"/>
    <lineage>
        <taxon>Eukaryota</taxon>
        <taxon>Fungi</taxon>
        <taxon>Dikarya</taxon>
        <taxon>Ascomycota</taxon>
        <taxon>Pezizomycotina</taxon>
        <taxon>Lecanoromycetes</taxon>
        <taxon>OSLEUM clade</taxon>
        <taxon>Ostropomycetidae</taxon>
        <taxon>Ostropales</taxon>
        <taxon>Graphidaceae</taxon>
        <taxon>Gomphilloideae</taxon>
        <taxon>Gomphillus</taxon>
    </lineage>
</organism>
<feature type="signal peptide" evidence="11">
    <location>
        <begin position="1"/>
        <end position="20"/>
    </location>
</feature>
<evidence type="ECO:0000256" key="3">
    <source>
        <dbReference type="ARBA" id="ARBA00022512"/>
    </source>
</evidence>
<dbReference type="PANTHER" id="PTHR31316:SF0">
    <property type="entry name" value="SECRETED BETA-GLUCOSIDASE SIM1-RELATED"/>
    <property type="match status" value="1"/>
</dbReference>
<dbReference type="OrthoDB" id="5339822at2759"/>
<keyword evidence="9" id="KW-0961">Cell wall biogenesis/degradation</keyword>